<reference evidence="3 4" key="1">
    <citation type="submission" date="2018-09" db="EMBL/GenBank/DDBJ databases">
        <title>Genomic investigation of the strawberry pathogen Phytophthora fragariae indicates pathogenicity is determined by transcriptional variation in three key races.</title>
        <authorList>
            <person name="Adams T.M."/>
            <person name="Armitage A.D."/>
            <person name="Sobczyk M.K."/>
            <person name="Bates H.J."/>
            <person name="Dunwell J.M."/>
            <person name="Nellist C.F."/>
            <person name="Harrison R.J."/>
        </authorList>
    </citation>
    <scope>NUCLEOTIDE SEQUENCE [LARGE SCALE GENOMIC DNA]</scope>
    <source>
        <strain evidence="3 4">SCRP324</strain>
    </source>
</reference>
<dbReference type="SUPFAM" id="SSF52058">
    <property type="entry name" value="L domain-like"/>
    <property type="match status" value="1"/>
</dbReference>
<comment type="caution">
    <text evidence="3">The sequence shown here is derived from an EMBL/GenBank/DDBJ whole genome shotgun (WGS) entry which is preliminary data.</text>
</comment>
<feature type="region of interest" description="Disordered" evidence="1">
    <location>
        <begin position="1"/>
        <end position="24"/>
    </location>
</feature>
<evidence type="ECO:0000313" key="4">
    <source>
        <dbReference type="Proteomes" id="UP000435112"/>
    </source>
</evidence>
<dbReference type="InterPro" id="IPR032675">
    <property type="entry name" value="LRR_dom_sf"/>
</dbReference>
<dbReference type="OrthoDB" id="121666at2759"/>
<dbReference type="Gene3D" id="3.80.10.10">
    <property type="entry name" value="Ribonuclease Inhibitor"/>
    <property type="match status" value="1"/>
</dbReference>
<accession>A0A6A3JUN8</accession>
<dbReference type="AlphaFoldDB" id="A0A6A3JUN8"/>
<keyword evidence="2" id="KW-1133">Transmembrane helix</keyword>
<organism evidence="3 4">
    <name type="scientific">Phytophthora rubi</name>
    <dbReference type="NCBI Taxonomy" id="129364"/>
    <lineage>
        <taxon>Eukaryota</taxon>
        <taxon>Sar</taxon>
        <taxon>Stramenopiles</taxon>
        <taxon>Oomycota</taxon>
        <taxon>Peronosporomycetes</taxon>
        <taxon>Peronosporales</taxon>
        <taxon>Peronosporaceae</taxon>
        <taxon>Phytophthora</taxon>
    </lineage>
</organism>
<dbReference type="Proteomes" id="UP000435112">
    <property type="component" value="Unassembled WGS sequence"/>
</dbReference>
<feature type="transmembrane region" description="Helical" evidence="2">
    <location>
        <begin position="86"/>
        <end position="103"/>
    </location>
</feature>
<feature type="transmembrane region" description="Helical" evidence="2">
    <location>
        <begin position="40"/>
        <end position="66"/>
    </location>
</feature>
<proteinExistence type="predicted"/>
<sequence>MVRPPPPKQTAIGVTSGVGGSARKRPDSVTLELHPVLFRLAWVLVVTAHTLCGMFLLISAATYYYLTDPIMGYYVHLWAPTTGNQHYGLYAMAFACIYFLHLSRTLKLVYCSIRECQLAFKRREKLTIAHIKTAGSQRPSRRHATELLRPMKRVWRALFSQGGLFGVENEHFLTVYVFREMLELSSQTYQAYQYSRFLSRVWLNTLLVSMLVVNCWSTLAVQHFLGTKPALERVVAITVDAAISIAMCVVVPCLLVAPYANAMDTANSSFRDPDQLYDPVFITKLVLEFQLTFASSLTDFTAKVVPHVAVYMSLVSLGSLLTRSPKITVAVAITTESPDRWAFDVSLAESVEHAPSLKHAATLGRMATLKAQVAKRSATANKAVKLVLGLWGIVVLVFHIRAAILSRLTFVEGCRAFTRPWFTTRSSCVSLVVNCHARGIESPDDNLLRAIDETALATLTFAHCPRLRIPPAIQKLSNLMVLHVYNSTITDWSGDSNSISAAAHPRLFVTAVARTHFPSGFPAGLLQPLPASLLSIQFCVTDFTSLPDDLPSRWHPMAVVAFEYGALTEIPASLLSLQVFTLSLKGNRIETIPQLQEMPPDVDVPELSLTENPLRELPDKLGTPTTRIDRLDLQGTNLTALPPWTQTQVRKTNYMRGTPYCATVAPELQPANVQCGPRSVLDLNLDFPLEFIDAIYTIDRD</sequence>
<evidence type="ECO:0000256" key="1">
    <source>
        <dbReference type="SAM" id="MobiDB-lite"/>
    </source>
</evidence>
<feature type="transmembrane region" description="Helical" evidence="2">
    <location>
        <begin position="383"/>
        <end position="404"/>
    </location>
</feature>
<keyword evidence="2" id="KW-0472">Membrane</keyword>
<dbReference type="EMBL" id="QXFU01001794">
    <property type="protein sequence ID" value="KAE8995383.1"/>
    <property type="molecule type" value="Genomic_DNA"/>
</dbReference>
<feature type="transmembrane region" description="Helical" evidence="2">
    <location>
        <begin position="201"/>
        <end position="221"/>
    </location>
</feature>
<evidence type="ECO:0000313" key="3">
    <source>
        <dbReference type="EMBL" id="KAE8995383.1"/>
    </source>
</evidence>
<protein>
    <submittedName>
        <fullName evidence="3">Uncharacterized protein</fullName>
    </submittedName>
</protein>
<evidence type="ECO:0000256" key="2">
    <source>
        <dbReference type="SAM" id="Phobius"/>
    </source>
</evidence>
<keyword evidence="2" id="KW-0812">Transmembrane</keyword>
<gene>
    <name evidence="3" type="ORF">PR002_g19635</name>
</gene>
<feature type="transmembrane region" description="Helical" evidence="2">
    <location>
        <begin position="241"/>
        <end position="261"/>
    </location>
</feature>
<name>A0A6A3JUN8_9STRA</name>